<gene>
    <name evidence="6" type="ORF">PG991_001203</name>
</gene>
<evidence type="ECO:0000256" key="4">
    <source>
        <dbReference type="PROSITE-ProRule" id="PRU00134"/>
    </source>
</evidence>
<evidence type="ECO:0000256" key="2">
    <source>
        <dbReference type="ARBA" id="ARBA00022771"/>
    </source>
</evidence>
<evidence type="ECO:0000259" key="5">
    <source>
        <dbReference type="PROSITE" id="PS50865"/>
    </source>
</evidence>
<keyword evidence="7" id="KW-1185">Reference proteome</keyword>
<dbReference type="Proteomes" id="UP001396898">
    <property type="component" value="Unassembled WGS sequence"/>
</dbReference>
<dbReference type="PROSITE" id="PS50865">
    <property type="entry name" value="ZF_MYND_2"/>
    <property type="match status" value="1"/>
</dbReference>
<accession>A0ABR1SU47</accession>
<sequence length="392" mass="44270">MATHQIIEEDENSPHEAYAKTNPEVLKACIMCENAGNLACAVCGTKYCSQACQKQDWKYHKMLCKSSVGTEFRLDNRPGPDYRRIIIFPVDQKKPVWDWARFEGGQRGLANKEFKRLAKCPSAKFINMGMPLNVGNLNPYMRFGRGLQLFALGEMFEGLPSISPLLAINQSILELAKPGHAQPHFGPYAVAAFSSEEVGRPIVMEGIVWEDATLKDFRLAVDSRITDENNPCIVDPHRYELKTRKPEARVWHALKLNCKGDMQRFSLKPEDDIEPVLVTSISAADELRRDCGIASSLGLSWVWEGASTNGSFIVKDNRELLKTDQDFGFHFKSVKVPENATPGNLQDALRDMRLEDHSYVGTILLMHKQGRHIQRAHLQAVVEYNDLVWARV</sequence>
<evidence type="ECO:0000256" key="1">
    <source>
        <dbReference type="ARBA" id="ARBA00022723"/>
    </source>
</evidence>
<feature type="domain" description="MYND-type" evidence="5">
    <location>
        <begin position="29"/>
        <end position="64"/>
    </location>
</feature>
<keyword evidence="2 4" id="KW-0863">Zinc-finger</keyword>
<evidence type="ECO:0000313" key="6">
    <source>
        <dbReference type="EMBL" id="KAK8037857.1"/>
    </source>
</evidence>
<protein>
    <recommendedName>
        <fullName evidence="5">MYND-type domain-containing protein</fullName>
    </recommendedName>
</protein>
<dbReference type="Gene3D" id="6.10.140.2220">
    <property type="match status" value="1"/>
</dbReference>
<keyword evidence="3" id="KW-0862">Zinc</keyword>
<keyword evidence="1" id="KW-0479">Metal-binding</keyword>
<dbReference type="Pfam" id="PF01753">
    <property type="entry name" value="zf-MYND"/>
    <property type="match status" value="1"/>
</dbReference>
<evidence type="ECO:0000256" key="3">
    <source>
        <dbReference type="ARBA" id="ARBA00022833"/>
    </source>
</evidence>
<proteinExistence type="predicted"/>
<dbReference type="SUPFAM" id="SSF144232">
    <property type="entry name" value="HIT/MYND zinc finger-like"/>
    <property type="match status" value="1"/>
</dbReference>
<dbReference type="InterPro" id="IPR002893">
    <property type="entry name" value="Znf_MYND"/>
</dbReference>
<comment type="caution">
    <text evidence="6">The sequence shown here is derived from an EMBL/GenBank/DDBJ whole genome shotgun (WGS) entry which is preliminary data.</text>
</comment>
<organism evidence="6 7">
    <name type="scientific">Apiospora marii</name>
    <dbReference type="NCBI Taxonomy" id="335849"/>
    <lineage>
        <taxon>Eukaryota</taxon>
        <taxon>Fungi</taxon>
        <taxon>Dikarya</taxon>
        <taxon>Ascomycota</taxon>
        <taxon>Pezizomycotina</taxon>
        <taxon>Sordariomycetes</taxon>
        <taxon>Xylariomycetidae</taxon>
        <taxon>Amphisphaeriales</taxon>
        <taxon>Apiosporaceae</taxon>
        <taxon>Apiospora</taxon>
    </lineage>
</organism>
<dbReference type="EMBL" id="JAQQWI010000002">
    <property type="protein sequence ID" value="KAK8037857.1"/>
    <property type="molecule type" value="Genomic_DNA"/>
</dbReference>
<name>A0ABR1SU47_9PEZI</name>
<evidence type="ECO:0000313" key="7">
    <source>
        <dbReference type="Proteomes" id="UP001396898"/>
    </source>
</evidence>
<reference evidence="6 7" key="1">
    <citation type="submission" date="2023-01" db="EMBL/GenBank/DDBJ databases">
        <title>Analysis of 21 Apiospora genomes using comparative genomics revels a genus with tremendous synthesis potential of carbohydrate active enzymes and secondary metabolites.</title>
        <authorList>
            <person name="Sorensen T."/>
        </authorList>
    </citation>
    <scope>NUCLEOTIDE SEQUENCE [LARGE SCALE GENOMIC DNA]</scope>
    <source>
        <strain evidence="6 7">CBS 20057</strain>
    </source>
</reference>